<feature type="region of interest" description="Disordered" evidence="4">
    <location>
        <begin position="664"/>
        <end position="707"/>
    </location>
</feature>
<feature type="domain" description="HAMP" evidence="7">
    <location>
        <begin position="268"/>
        <end position="322"/>
    </location>
</feature>
<dbReference type="InterPro" id="IPR051310">
    <property type="entry name" value="MCP_chemotaxis"/>
</dbReference>
<dbReference type="RefSeq" id="WP_145105409.1">
    <property type="nucleotide sequence ID" value="NZ_CP036349.1"/>
</dbReference>
<feature type="transmembrane region" description="Helical" evidence="5">
    <location>
        <begin position="7"/>
        <end position="26"/>
    </location>
</feature>
<evidence type="ECO:0000256" key="2">
    <source>
        <dbReference type="ARBA" id="ARBA00029447"/>
    </source>
</evidence>
<dbReference type="Pfam" id="PF18947">
    <property type="entry name" value="HAMP_2"/>
    <property type="match status" value="1"/>
</dbReference>
<dbReference type="PROSITE" id="PS50111">
    <property type="entry name" value="CHEMOTAXIS_TRANSDUC_2"/>
    <property type="match status" value="1"/>
</dbReference>
<dbReference type="InterPro" id="IPR004090">
    <property type="entry name" value="Chemotax_Me-accpt_rcpt"/>
</dbReference>
<accession>A0A518K2I5</accession>
<dbReference type="InterPro" id="IPR003660">
    <property type="entry name" value="HAMP_dom"/>
</dbReference>
<organism evidence="8 9">
    <name type="scientific">Botrimarina mediterranea</name>
    <dbReference type="NCBI Taxonomy" id="2528022"/>
    <lineage>
        <taxon>Bacteria</taxon>
        <taxon>Pseudomonadati</taxon>
        <taxon>Planctomycetota</taxon>
        <taxon>Planctomycetia</taxon>
        <taxon>Pirellulales</taxon>
        <taxon>Lacipirellulaceae</taxon>
        <taxon>Botrimarina</taxon>
    </lineage>
</organism>
<feature type="transmembrane region" description="Helical" evidence="5">
    <location>
        <begin position="246"/>
        <end position="266"/>
    </location>
</feature>
<dbReference type="PANTHER" id="PTHR43531">
    <property type="entry name" value="PROTEIN ICFG"/>
    <property type="match status" value="1"/>
</dbReference>
<dbReference type="KEGG" id="bmei:Spa11_01340"/>
<dbReference type="SMART" id="SM00304">
    <property type="entry name" value="HAMP"/>
    <property type="match status" value="3"/>
</dbReference>
<evidence type="ECO:0000256" key="3">
    <source>
        <dbReference type="PROSITE-ProRule" id="PRU00284"/>
    </source>
</evidence>
<comment type="similarity">
    <text evidence="2">Belongs to the methyl-accepting chemotaxis (MCP) protein family.</text>
</comment>
<feature type="compositionally biased region" description="Basic and acidic residues" evidence="4">
    <location>
        <begin position="670"/>
        <end position="684"/>
    </location>
</feature>
<dbReference type="Gene3D" id="1.10.287.950">
    <property type="entry name" value="Methyl-accepting chemotaxis protein"/>
    <property type="match status" value="1"/>
</dbReference>
<dbReference type="Pfam" id="PF00672">
    <property type="entry name" value="HAMP"/>
    <property type="match status" value="1"/>
</dbReference>
<dbReference type="GO" id="GO:0007165">
    <property type="term" value="P:signal transduction"/>
    <property type="evidence" value="ECO:0007669"/>
    <property type="project" value="UniProtKB-KW"/>
</dbReference>
<reference evidence="8 9" key="1">
    <citation type="submission" date="2019-02" db="EMBL/GenBank/DDBJ databases">
        <title>Deep-cultivation of Planctomycetes and their phenomic and genomic characterization uncovers novel biology.</title>
        <authorList>
            <person name="Wiegand S."/>
            <person name="Jogler M."/>
            <person name="Boedeker C."/>
            <person name="Pinto D."/>
            <person name="Vollmers J."/>
            <person name="Rivas-Marin E."/>
            <person name="Kohn T."/>
            <person name="Peeters S.H."/>
            <person name="Heuer A."/>
            <person name="Rast P."/>
            <person name="Oberbeckmann S."/>
            <person name="Bunk B."/>
            <person name="Jeske O."/>
            <person name="Meyerdierks A."/>
            <person name="Storesund J.E."/>
            <person name="Kallscheuer N."/>
            <person name="Luecker S."/>
            <person name="Lage O.M."/>
            <person name="Pohl T."/>
            <person name="Merkel B.J."/>
            <person name="Hornburger P."/>
            <person name="Mueller R.-W."/>
            <person name="Bruemmer F."/>
            <person name="Labrenz M."/>
            <person name="Spormann A.M."/>
            <person name="Op den Camp H."/>
            <person name="Overmann J."/>
            <person name="Amann R."/>
            <person name="Jetten M.S.M."/>
            <person name="Mascher T."/>
            <person name="Medema M.H."/>
            <person name="Devos D.P."/>
            <person name="Kaster A.-K."/>
            <person name="Ovreas L."/>
            <person name="Rohde M."/>
            <person name="Galperin M.Y."/>
            <person name="Jogler C."/>
        </authorList>
    </citation>
    <scope>NUCLEOTIDE SEQUENCE [LARGE SCALE GENOMIC DNA]</scope>
    <source>
        <strain evidence="8 9">Spa11</strain>
    </source>
</reference>
<evidence type="ECO:0000259" key="6">
    <source>
        <dbReference type="PROSITE" id="PS50111"/>
    </source>
</evidence>
<dbReference type="PROSITE" id="PS50885">
    <property type="entry name" value="HAMP"/>
    <property type="match status" value="2"/>
</dbReference>
<dbReference type="GO" id="GO:0006935">
    <property type="term" value="P:chemotaxis"/>
    <property type="evidence" value="ECO:0007669"/>
    <property type="project" value="UniProtKB-KW"/>
</dbReference>
<dbReference type="EMBL" id="CP036349">
    <property type="protein sequence ID" value="QDV71965.1"/>
    <property type="molecule type" value="Genomic_DNA"/>
</dbReference>
<name>A0A518K2I5_9BACT</name>
<dbReference type="SMART" id="SM00283">
    <property type="entry name" value="MA"/>
    <property type="match status" value="1"/>
</dbReference>
<sequence>MTIKSRITVLVATGSVSLAILMFVGWRACNSLLATMNDIVDDEFIPLVQEQITPLLENDILPVLNKDVHQIQAMNESIKLMLDADRDIYQALTAERAYITASDDEARAAALTEHLDNAKQVIERIQEARKGVTGAKALAYLDQATDKYALWLAASGRVLKLYDNPDTRDEALVSSRSGEAQASFSVFRELLDLSKEQHELDIKDEIARLTKKKELINEKEQLVAESRDSVLAAAEGVRGVARQATLTFLLVGGVAIVTTLVLGYLISTSILRPIGKLLGVSKNVVVGALDRVEISKQHSKDELGELSKAFGEVVTTLLDLNRQTDDLVNAAKNGKLDQRGDSGAFQGAYRDLVAGLNDMVEAFAVPAAAATDAMEQIAKGNLTSRMEGRFCGDFAALQKSINRAVEALAESLAAVAHTGDSVATAAGDMQSGSKQLAAKATQQASALEEVAASLEEMTSMTKQTAGNAVQAKALSDETRLAGDRGNAAMKKLAEAINKIKTSADEQAKIVRTIDDIAFQTNLLALNAAVEAARAGDSGRGFAVVAQEVRNLAQRTAHANSTTSQMIAATCESAEEGVEINQHMNSALDEISTSVEKTNNLIAEIAAAASEQAQGIEQINIAVGEIDNGTQEAASNSQRSLSISTMLSEHVSDLRKTVGRFQFSESTPEVAEAREDVKPTKETRGKSASVANKKAAKKPKPVAPNVGDSALEAYAADLATADV</sequence>
<dbReference type="Pfam" id="PF00015">
    <property type="entry name" value="MCPsignal"/>
    <property type="match status" value="1"/>
</dbReference>
<evidence type="ECO:0000313" key="9">
    <source>
        <dbReference type="Proteomes" id="UP000316426"/>
    </source>
</evidence>
<keyword evidence="5" id="KW-0472">Membrane</keyword>
<feature type="domain" description="HAMP" evidence="7">
    <location>
        <begin position="361"/>
        <end position="413"/>
    </location>
</feature>
<dbReference type="PRINTS" id="PR00260">
    <property type="entry name" value="CHEMTRNSDUCR"/>
</dbReference>
<evidence type="ECO:0000256" key="5">
    <source>
        <dbReference type="SAM" id="Phobius"/>
    </source>
</evidence>
<gene>
    <name evidence="8" type="primary">tsr</name>
    <name evidence="8" type="ORF">Spa11_01340</name>
</gene>
<dbReference type="GO" id="GO:0005886">
    <property type="term" value="C:plasma membrane"/>
    <property type="evidence" value="ECO:0007669"/>
    <property type="project" value="TreeGrafter"/>
</dbReference>
<evidence type="ECO:0000313" key="8">
    <source>
        <dbReference type="EMBL" id="QDV71965.1"/>
    </source>
</evidence>
<dbReference type="PANTHER" id="PTHR43531:SF14">
    <property type="entry name" value="METHYL-ACCEPTING CHEMOTAXIS PROTEIN I-RELATED"/>
    <property type="match status" value="1"/>
</dbReference>
<keyword evidence="1" id="KW-0488">Methylation</keyword>
<dbReference type="Gene3D" id="1.20.120.1530">
    <property type="match status" value="1"/>
</dbReference>
<evidence type="ECO:0000259" key="7">
    <source>
        <dbReference type="PROSITE" id="PS50885"/>
    </source>
</evidence>
<keyword evidence="5" id="KW-1133">Transmembrane helix</keyword>
<feature type="domain" description="Methyl-accepting transducer" evidence="6">
    <location>
        <begin position="418"/>
        <end position="647"/>
    </location>
</feature>
<dbReference type="SUPFAM" id="SSF58104">
    <property type="entry name" value="Methyl-accepting chemotaxis protein (MCP) signaling domain"/>
    <property type="match status" value="1"/>
</dbReference>
<keyword evidence="5" id="KW-0812">Transmembrane</keyword>
<dbReference type="Proteomes" id="UP000316426">
    <property type="component" value="Chromosome"/>
</dbReference>
<evidence type="ECO:0000256" key="1">
    <source>
        <dbReference type="ARBA" id="ARBA00022481"/>
    </source>
</evidence>
<keyword evidence="9" id="KW-1185">Reference proteome</keyword>
<dbReference type="InterPro" id="IPR004089">
    <property type="entry name" value="MCPsignal_dom"/>
</dbReference>
<evidence type="ECO:0000256" key="4">
    <source>
        <dbReference type="SAM" id="MobiDB-lite"/>
    </source>
</evidence>
<keyword evidence="3" id="KW-0807">Transducer</keyword>
<proteinExistence type="inferred from homology"/>
<protein>
    <submittedName>
        <fullName evidence="8">Methyl-accepting chemotaxis protein I</fullName>
    </submittedName>
</protein>
<dbReference type="CDD" id="cd06225">
    <property type="entry name" value="HAMP"/>
    <property type="match status" value="1"/>
</dbReference>
<dbReference type="AlphaFoldDB" id="A0A518K2I5"/>
<dbReference type="GO" id="GO:0004888">
    <property type="term" value="F:transmembrane signaling receptor activity"/>
    <property type="evidence" value="ECO:0007669"/>
    <property type="project" value="InterPro"/>
</dbReference>